<evidence type="ECO:0000313" key="2">
    <source>
        <dbReference type="Proteomes" id="UP000290407"/>
    </source>
</evidence>
<dbReference type="EMBL" id="SBLB01000016">
    <property type="protein sequence ID" value="RYC66347.1"/>
    <property type="molecule type" value="Genomic_DNA"/>
</dbReference>
<sequence>MLDLQRDVLPYLRRDGAPAGKTPSPPGTALIHEYYARSVAHKKELRSVFGDAYPEYLDINRPKERPTHKKYRKEVYRNPFRSYPGRVKNALDYIKQADDFEIQFPTVADGTLDRFEQYVGRTFSPSGSAVNWFFTEAVQAYLDDPNAVMLTLPEQGPLSDREYPEPRFHLIPSENVWMHRKGRFAVLCSPRRNRVIMPDGQAKNDGLVVFFVDHDSYTVARQVARIESTTGRGHLQYEWQILGLSKWAFDPLHPELGVFPWEGPAPAGWQTWEEFDPPRHYCQAMPAHKLGKKRLDHNADGEELYESLLADAIPHVKDGQQAKSDMQIEFNFHVSSQEWRRTVKRCTNAKCSGGQVMVIKEPGQPATSETCPVCKGTSVDISGSGLDILWVSDGDSSSMSVGNAGLRMPPGAPGGFIPRPIEALQELIKELNRCMHEAFTTINMQFIRETPQEVSGASKAKDREEMYRELNNQGDHLLTLFQLGLEYLDAIRYGRAGRAGLQVPVVMVPVRYNLENAELIRQELNEAKLNKYDSTIIEALEKKMLEYTTGKRSEQFRRYELRTRLDPFRDMIDEIKFYTLGIQYMLYQEGPEQIEAIERMWLSINFDGLVSDCVLDVPDFWERNLVEQRELLRERNRNLIGKLTEKGVNGDMFPKLEPMTFNPPVDLQQTAQTPDSFVNPK</sequence>
<comment type="caution">
    <text evidence="1">The sequence shown here is derived from an EMBL/GenBank/DDBJ whole genome shotgun (WGS) entry which is preliminary data.</text>
</comment>
<dbReference type="RefSeq" id="WP_129606897.1">
    <property type="nucleotide sequence ID" value="NZ_SBLB01000016.1"/>
</dbReference>
<accession>A0A4Q2UBM8</accession>
<proteinExistence type="predicted"/>
<reference evidence="1 2" key="1">
    <citation type="submission" date="2019-01" db="EMBL/GenBank/DDBJ databases">
        <title>Spirosoma flava sp. nov., a propanil-degrading bacterium isolated from herbicide-contaminated soil.</title>
        <authorList>
            <person name="Zhang L."/>
            <person name="Jiang J.-D."/>
        </authorList>
    </citation>
    <scope>NUCLEOTIDE SEQUENCE [LARGE SCALE GENOMIC DNA]</scope>
    <source>
        <strain evidence="1 2">TY50</strain>
    </source>
</reference>
<organism evidence="1 2">
    <name type="scientific">Spirosoma sordidisoli</name>
    <dbReference type="NCBI Taxonomy" id="2502893"/>
    <lineage>
        <taxon>Bacteria</taxon>
        <taxon>Pseudomonadati</taxon>
        <taxon>Bacteroidota</taxon>
        <taxon>Cytophagia</taxon>
        <taxon>Cytophagales</taxon>
        <taxon>Cytophagaceae</taxon>
        <taxon>Spirosoma</taxon>
    </lineage>
</organism>
<gene>
    <name evidence="1" type="ORF">EQG79_30200</name>
</gene>
<name>A0A4Q2UBM8_9BACT</name>
<protein>
    <submittedName>
        <fullName evidence="1">Uncharacterized protein</fullName>
    </submittedName>
</protein>
<keyword evidence="2" id="KW-1185">Reference proteome</keyword>
<dbReference type="Proteomes" id="UP000290407">
    <property type="component" value="Unassembled WGS sequence"/>
</dbReference>
<dbReference type="AlphaFoldDB" id="A0A4Q2UBM8"/>
<evidence type="ECO:0000313" key="1">
    <source>
        <dbReference type="EMBL" id="RYC66347.1"/>
    </source>
</evidence>